<feature type="chain" id="PRO_5022912461" evidence="1">
    <location>
        <begin position="30"/>
        <end position="252"/>
    </location>
</feature>
<feature type="signal peptide" evidence="1">
    <location>
        <begin position="1"/>
        <end position="29"/>
    </location>
</feature>
<gene>
    <name evidence="2" type="ORF">FU658_06545</name>
</gene>
<keyword evidence="3" id="KW-1185">Reference proteome</keyword>
<dbReference type="OrthoDB" id="5948502at2"/>
<comment type="caution">
    <text evidence="2">The sequence shown here is derived from an EMBL/GenBank/DDBJ whole genome shotgun (WGS) entry which is preliminary data.</text>
</comment>
<dbReference type="RefSeq" id="WP_147891342.1">
    <property type="nucleotide sequence ID" value="NZ_VRTS01000003.1"/>
</dbReference>
<protein>
    <submittedName>
        <fullName evidence="2">TonB C-terminal domain-containing protein</fullName>
    </submittedName>
</protein>
<sequence>MEQQVLFAMRATSLAFLVLVSAIAGSARAQPPDPAVSEYAWVIHSVIQREWLSSLGSTALVPSSSCSARITQLPGGTVLDVDFLSNCEFDQAGRTAITEAVYRSDPLPYEGFEDVFQREVSMVFHAPSVESPEAAAARLAAVRRVHQDAYFEKQWHANVGIPRQQAEYKQRCRFDVSWWKPTVWLERKNAVTITVDTSGQVVSVVGTGGEPVEEALVAALHAAPPCEPVPEDLFVGAETVELDPMIFHPRED</sequence>
<evidence type="ECO:0000256" key="1">
    <source>
        <dbReference type="SAM" id="SignalP"/>
    </source>
</evidence>
<dbReference type="EMBL" id="VRTS01000003">
    <property type="protein sequence ID" value="TXK64531.1"/>
    <property type="molecule type" value="Genomic_DNA"/>
</dbReference>
<name>A0A5C8KUE0_9GAMM</name>
<organism evidence="2 3">
    <name type="scientific">Alkalisalibacterium limincola</name>
    <dbReference type="NCBI Taxonomy" id="2699169"/>
    <lineage>
        <taxon>Bacteria</taxon>
        <taxon>Pseudomonadati</taxon>
        <taxon>Pseudomonadota</taxon>
        <taxon>Gammaproteobacteria</taxon>
        <taxon>Lysobacterales</taxon>
        <taxon>Lysobacteraceae</taxon>
        <taxon>Alkalisalibacterium</taxon>
    </lineage>
</organism>
<keyword evidence="1" id="KW-0732">Signal</keyword>
<dbReference type="SUPFAM" id="SSF74653">
    <property type="entry name" value="TolA/TonB C-terminal domain"/>
    <property type="match status" value="1"/>
</dbReference>
<dbReference type="Gene3D" id="3.30.1150.10">
    <property type="match status" value="1"/>
</dbReference>
<evidence type="ECO:0000313" key="3">
    <source>
        <dbReference type="Proteomes" id="UP000321248"/>
    </source>
</evidence>
<evidence type="ECO:0000313" key="2">
    <source>
        <dbReference type="EMBL" id="TXK64531.1"/>
    </source>
</evidence>
<dbReference type="Proteomes" id="UP000321248">
    <property type="component" value="Unassembled WGS sequence"/>
</dbReference>
<accession>A0A5C8KUE0</accession>
<reference evidence="2 3" key="1">
    <citation type="submission" date="2019-08" db="EMBL/GenBank/DDBJ databases">
        <authorList>
            <person name="Karlyshev A.V."/>
        </authorList>
    </citation>
    <scope>NUCLEOTIDE SEQUENCE [LARGE SCALE GENOMIC DNA]</scope>
    <source>
        <strain evidence="2 3">Alg18-2.2</strain>
    </source>
</reference>
<proteinExistence type="predicted"/>
<dbReference type="AlphaFoldDB" id="A0A5C8KUE0"/>